<feature type="region of interest" description="Disordered" evidence="1">
    <location>
        <begin position="103"/>
        <end position="123"/>
    </location>
</feature>
<dbReference type="AlphaFoldDB" id="A0A7J7T5M7"/>
<reference evidence="2 3" key="1">
    <citation type="journal article" date="2020" name="Nature">
        <title>Six reference-quality genomes reveal evolution of bat adaptations.</title>
        <authorList>
            <person name="Jebb D."/>
            <person name="Huang Z."/>
            <person name="Pippel M."/>
            <person name="Hughes G.M."/>
            <person name="Lavrichenko K."/>
            <person name="Devanna P."/>
            <person name="Winkler S."/>
            <person name="Jermiin L.S."/>
            <person name="Skirmuntt E.C."/>
            <person name="Katzourakis A."/>
            <person name="Burkitt-Gray L."/>
            <person name="Ray D.A."/>
            <person name="Sullivan K.A.M."/>
            <person name="Roscito J.G."/>
            <person name="Kirilenko B.M."/>
            <person name="Davalos L.M."/>
            <person name="Corthals A.P."/>
            <person name="Power M.L."/>
            <person name="Jones G."/>
            <person name="Ransome R.D."/>
            <person name="Dechmann D.K.N."/>
            <person name="Locatelli A.G."/>
            <person name="Puechmaille S.J."/>
            <person name="Fedrigo O."/>
            <person name="Jarvis E.D."/>
            <person name="Hiller M."/>
            <person name="Vernes S.C."/>
            <person name="Myers E.W."/>
            <person name="Teeling E.C."/>
        </authorList>
    </citation>
    <scope>NUCLEOTIDE SEQUENCE [LARGE SCALE GENOMIC DNA]</scope>
    <source>
        <strain evidence="2">MMyoMyo1</strain>
        <tissue evidence="2">Flight muscle</tissue>
    </source>
</reference>
<sequence>MNPRHMLPQGGRVPVPEATALGNCLCQPASRAPRPHPAWPRPGVGTLAPQPLPDSAQAGVLSCSPQTCTRVPILPALSWRCHHHLRGPGAEGGRVRADPFQEAHLCLPHPPGGDPKVKGSPGP</sequence>
<keyword evidence="3" id="KW-1185">Reference proteome</keyword>
<dbReference type="Proteomes" id="UP000527355">
    <property type="component" value="Unassembled WGS sequence"/>
</dbReference>
<dbReference type="EMBL" id="JABWUV010000017">
    <property type="protein sequence ID" value="KAF6295998.1"/>
    <property type="molecule type" value="Genomic_DNA"/>
</dbReference>
<evidence type="ECO:0000313" key="2">
    <source>
        <dbReference type="EMBL" id="KAF6295998.1"/>
    </source>
</evidence>
<evidence type="ECO:0000313" key="3">
    <source>
        <dbReference type="Proteomes" id="UP000527355"/>
    </source>
</evidence>
<comment type="caution">
    <text evidence="2">The sequence shown here is derived from an EMBL/GenBank/DDBJ whole genome shotgun (WGS) entry which is preliminary data.</text>
</comment>
<organism evidence="2 3">
    <name type="scientific">Myotis myotis</name>
    <name type="common">Greater mouse-eared bat</name>
    <name type="synonym">Vespertilio myotis</name>
    <dbReference type="NCBI Taxonomy" id="51298"/>
    <lineage>
        <taxon>Eukaryota</taxon>
        <taxon>Metazoa</taxon>
        <taxon>Chordata</taxon>
        <taxon>Craniata</taxon>
        <taxon>Vertebrata</taxon>
        <taxon>Euteleostomi</taxon>
        <taxon>Mammalia</taxon>
        <taxon>Eutheria</taxon>
        <taxon>Laurasiatheria</taxon>
        <taxon>Chiroptera</taxon>
        <taxon>Yangochiroptera</taxon>
        <taxon>Vespertilionidae</taxon>
        <taxon>Myotis</taxon>
    </lineage>
</organism>
<accession>A0A7J7T5M7</accession>
<gene>
    <name evidence="2" type="ORF">mMyoMyo1_009130</name>
</gene>
<name>A0A7J7T5M7_MYOMY</name>
<evidence type="ECO:0000256" key="1">
    <source>
        <dbReference type="SAM" id="MobiDB-lite"/>
    </source>
</evidence>
<proteinExistence type="predicted"/>
<feature type="region of interest" description="Disordered" evidence="1">
    <location>
        <begin position="30"/>
        <end position="58"/>
    </location>
</feature>
<protein>
    <submittedName>
        <fullName evidence="2">Uncharacterized protein</fullName>
    </submittedName>
</protein>